<accession>A0A8S5PTE2</accession>
<name>A0A8S5PTE2_9CAUD</name>
<dbReference type="EMBL" id="BK015494">
    <property type="protein sequence ID" value="DAE09813.1"/>
    <property type="molecule type" value="Genomic_DNA"/>
</dbReference>
<reference evidence="1" key="1">
    <citation type="journal article" date="2021" name="Proc. Natl. Acad. Sci. U.S.A.">
        <title>A Catalog of Tens of Thousands of Viruses from Human Metagenomes Reveals Hidden Associations with Chronic Diseases.</title>
        <authorList>
            <person name="Tisza M.J."/>
            <person name="Buck C.B."/>
        </authorList>
    </citation>
    <scope>NUCLEOTIDE SEQUENCE</scope>
    <source>
        <strain evidence="1">CtMs97</strain>
    </source>
</reference>
<organism evidence="1">
    <name type="scientific">Siphoviridae sp. ctMs97</name>
    <dbReference type="NCBI Taxonomy" id="2825464"/>
    <lineage>
        <taxon>Viruses</taxon>
        <taxon>Duplodnaviria</taxon>
        <taxon>Heunggongvirae</taxon>
        <taxon>Uroviricota</taxon>
        <taxon>Caudoviricetes</taxon>
    </lineage>
</organism>
<proteinExistence type="predicted"/>
<protein>
    <submittedName>
        <fullName evidence="1">Uncharacterized protein</fullName>
    </submittedName>
</protein>
<evidence type="ECO:0000313" key="1">
    <source>
        <dbReference type="EMBL" id="DAE09813.1"/>
    </source>
</evidence>
<sequence length="35" mass="3919">MDNKGRAYGVWSTQFEALGIYEIKPYGILQTGGRV</sequence>